<protein>
    <submittedName>
        <fullName evidence="2">Retrovirus-related Pol poly from transposon opus</fullName>
    </submittedName>
</protein>
<feature type="region of interest" description="Disordered" evidence="1">
    <location>
        <begin position="54"/>
        <end position="139"/>
    </location>
</feature>
<comment type="caution">
    <text evidence="2">The sequence shown here is derived from an EMBL/GenBank/DDBJ whole genome shotgun (WGS) entry which is preliminary data.</text>
</comment>
<gene>
    <name evidence="2" type="ORF">PACLA_8A049486</name>
</gene>
<keyword evidence="3" id="KW-1185">Reference proteome</keyword>
<dbReference type="OrthoDB" id="6108911at2759"/>
<organism evidence="2 3">
    <name type="scientific">Paramuricea clavata</name>
    <name type="common">Red gorgonian</name>
    <name type="synonym">Violescent sea-whip</name>
    <dbReference type="NCBI Taxonomy" id="317549"/>
    <lineage>
        <taxon>Eukaryota</taxon>
        <taxon>Metazoa</taxon>
        <taxon>Cnidaria</taxon>
        <taxon>Anthozoa</taxon>
        <taxon>Octocorallia</taxon>
        <taxon>Malacalcyonacea</taxon>
        <taxon>Plexauridae</taxon>
        <taxon>Paramuricea</taxon>
    </lineage>
</organism>
<evidence type="ECO:0000256" key="1">
    <source>
        <dbReference type="SAM" id="MobiDB-lite"/>
    </source>
</evidence>
<dbReference type="EMBL" id="CACRXK020031658">
    <property type="protein sequence ID" value="CAB4043159.1"/>
    <property type="molecule type" value="Genomic_DNA"/>
</dbReference>
<feature type="compositionally biased region" description="Acidic residues" evidence="1">
    <location>
        <begin position="73"/>
        <end position="83"/>
    </location>
</feature>
<feature type="compositionally biased region" description="Polar residues" evidence="1">
    <location>
        <begin position="54"/>
        <end position="67"/>
    </location>
</feature>
<name>A0A7D9M1K7_PARCT</name>
<sequence length="139" mass="15920">MPPSPNLHVGDLVYLSADRDKSSARDRYLIVSVDGQWSNIQKFRGSQIHNTSYREISTPRQETLTPPTAQPEAEQEVTLELEEQGVHELSEQGTSCQTDFPLIHPSLQDEASDYNEQPLRRPSRSRCHPDRLNDMSYRN</sequence>
<evidence type="ECO:0000313" key="2">
    <source>
        <dbReference type="EMBL" id="CAB4043159.1"/>
    </source>
</evidence>
<proteinExistence type="predicted"/>
<dbReference type="Proteomes" id="UP001152795">
    <property type="component" value="Unassembled WGS sequence"/>
</dbReference>
<reference evidence="2" key="1">
    <citation type="submission" date="2020-04" db="EMBL/GenBank/DDBJ databases">
        <authorList>
            <person name="Alioto T."/>
            <person name="Alioto T."/>
            <person name="Gomez Garrido J."/>
        </authorList>
    </citation>
    <scope>NUCLEOTIDE SEQUENCE</scope>
    <source>
        <strain evidence="2">A484AB</strain>
    </source>
</reference>
<evidence type="ECO:0000313" key="3">
    <source>
        <dbReference type="Proteomes" id="UP001152795"/>
    </source>
</evidence>
<accession>A0A7D9M1K7</accession>
<dbReference type="AlphaFoldDB" id="A0A7D9M1K7"/>